<dbReference type="GO" id="GO:0016887">
    <property type="term" value="F:ATP hydrolysis activity"/>
    <property type="evidence" value="ECO:0007669"/>
    <property type="project" value="InterPro"/>
</dbReference>
<organism evidence="7 8">
    <name type="scientific">Ustilago trichophora</name>
    <dbReference type="NCBI Taxonomy" id="86804"/>
    <lineage>
        <taxon>Eukaryota</taxon>
        <taxon>Fungi</taxon>
        <taxon>Dikarya</taxon>
        <taxon>Basidiomycota</taxon>
        <taxon>Ustilaginomycotina</taxon>
        <taxon>Ustilaginomycetes</taxon>
        <taxon>Ustilaginales</taxon>
        <taxon>Ustilaginaceae</taxon>
        <taxon>Ustilago</taxon>
    </lineage>
</organism>
<evidence type="ECO:0000313" key="7">
    <source>
        <dbReference type="EMBL" id="SPO32478.1"/>
    </source>
</evidence>
<sequence>MSLKTRRSSAIASSSSSSASFVRASRDQDFDPFTSQGSLSQHPLAASASIASSSSGTQTIRRALAEETNHSTPNMKQSKSQIELSQHRGLKRSPSEAAFLSSASPTRRKTQTASSITNGTAAGSSSSSIKPSLNRDQSASPSKRRRPTPSPSPIPSANSPRRRRAPSSASNLDADLLDPDDQQERNDLADATAETVVPADTETATNIDPSLRRHRSPENYFPGAIRRIALSNFLTYDSVEFRVGPYLNLICGPNGTGKSSIACAIALGLGGHPSLLGRASNLGSFVRRGATDGWIEIELQAWPGQSNPIIRRTLTASSNKSDWSVNGRNSTKTDVLAMVSEFNIDVGNLCSFLPQDKVHEFAKMTDAKRLVETEKAVGGQRLVRWHEKLNQHGKAAAEIATQLKTKQEEKTHLEQRNQALQVDVQRFEERQQIEETIERLEVMIAMADYNRVKRNVAELQEERERKRQDLVESAKRTEPAKQKRQDLEDRTAKLKVELQRLESVYNSDEKKRRNLVTNVEELGRDIESKLSEVSALARKDQDRARRVQELRKEIADRLAQLGDEPGVQDTAEIEAEMRRIREKLNDCHTRRGDIQRQIQDVNVESQTIDKGTQAYRQQLAQLDNVPQQRLEKIRVADENVYKAVMWLRENQHRFRKPVHEPVLLEISLKDQRYAAAVESCIPFAVQKSFVCQTREDYDLFSSAVIDKMKLRVTVAEVEGITLEDMKPDVPREQLESLGFDAYIIDLIDGPEDVLVHLCRQSHLHRLPVTLNPNVDIERIEQSGKFRRFIAGGENFTINVSRYGNDVRQTVSRRIGQARSLVNSIDRERQKNLSEQVQRLSSNKKELESKTLQLLKADKGIQAELAKYDQQISDLKSQMRDCVGAQRQWERESAMIEARRRELRDREREPSLEEKRARLMKEIRRLAQKRSQKMQDLVAQTVQMSKVADRKHVASLSKWQWDATAAQLDNLLRDLDETERELAATLEQAIQAYARARREATDLRNQVQELIDARGNLMLDVDPNDDEALDLDRLNAELRAEQSKLELAEGVRPEVIDQYRARQREIAEKTSEINELTDLQTRTQAKISMTRNKWEPTLRKVIAEVSKQFSKAFDDMGLAGELRIGEDADFEKWKLEIMVKFRNAEELAPLSAQHQSGGERTLSTIMYIMSLLQLSRSPFTLVDEINQGMDPTAERVTHNHIVGLTCQPTASQYFLITPKLLPDLAMHELQTVLLVNNGLYGERRFNFGAVHDRRKKLLGLKPGVKLDKVDRVMRGVWNSAADKNGGGASGGLVGSQSQRTARSLSRAGGRR</sequence>
<dbReference type="Pfam" id="PF02463">
    <property type="entry name" value="SMC_N"/>
    <property type="match status" value="1"/>
</dbReference>
<keyword evidence="3 4" id="KW-0175">Coiled coil</keyword>
<evidence type="ECO:0000256" key="1">
    <source>
        <dbReference type="ARBA" id="ARBA00010171"/>
    </source>
</evidence>
<dbReference type="OrthoDB" id="10254973at2759"/>
<dbReference type="Gene3D" id="3.40.50.300">
    <property type="entry name" value="P-loop containing nucleotide triphosphate hydrolases"/>
    <property type="match status" value="2"/>
</dbReference>
<dbReference type="InterPro" id="IPR027417">
    <property type="entry name" value="P-loop_NTPase"/>
</dbReference>
<evidence type="ECO:0000313" key="8">
    <source>
        <dbReference type="Proteomes" id="UP000324022"/>
    </source>
</evidence>
<evidence type="ECO:0000256" key="3">
    <source>
        <dbReference type="ARBA" id="ARBA00023054"/>
    </source>
</evidence>
<evidence type="ECO:0000256" key="4">
    <source>
        <dbReference type="SAM" id="Coils"/>
    </source>
</evidence>
<dbReference type="GO" id="GO:0005634">
    <property type="term" value="C:nucleus"/>
    <property type="evidence" value="ECO:0007669"/>
    <property type="project" value="TreeGrafter"/>
</dbReference>
<dbReference type="GO" id="GO:0030915">
    <property type="term" value="C:Smc5-Smc6 complex"/>
    <property type="evidence" value="ECO:0007669"/>
    <property type="project" value="TreeGrafter"/>
</dbReference>
<comment type="similarity">
    <text evidence="1">Belongs to the SMC family. SMC5 subfamily.</text>
</comment>
<name>A0A5C3EPK5_9BASI</name>
<feature type="region of interest" description="Disordered" evidence="5">
    <location>
        <begin position="1282"/>
        <end position="1310"/>
    </location>
</feature>
<accession>A0A5C3EPK5</accession>
<dbReference type="GO" id="GO:0003697">
    <property type="term" value="F:single-stranded DNA binding"/>
    <property type="evidence" value="ECO:0007669"/>
    <property type="project" value="TreeGrafter"/>
</dbReference>
<feature type="domain" description="RecF/RecN/SMC N-terminal" evidence="6">
    <location>
        <begin position="225"/>
        <end position="1216"/>
    </location>
</feature>
<evidence type="ECO:0000259" key="6">
    <source>
        <dbReference type="Pfam" id="PF02463"/>
    </source>
</evidence>
<evidence type="ECO:0000256" key="2">
    <source>
        <dbReference type="ARBA" id="ARBA00018687"/>
    </source>
</evidence>
<gene>
    <name evidence="7" type="ORF">UTRI_04222</name>
</gene>
<dbReference type="GO" id="GO:0000724">
    <property type="term" value="P:double-strand break repair via homologous recombination"/>
    <property type="evidence" value="ECO:0007669"/>
    <property type="project" value="TreeGrafter"/>
</dbReference>
<feature type="compositionally biased region" description="Gly residues" evidence="5">
    <location>
        <begin position="1283"/>
        <end position="1292"/>
    </location>
</feature>
<dbReference type="InterPro" id="IPR003395">
    <property type="entry name" value="RecF/RecN/SMC_N"/>
</dbReference>
<keyword evidence="8" id="KW-1185">Reference proteome</keyword>
<feature type="coiled-coil region" evidence="4">
    <location>
        <begin position="885"/>
        <end position="935"/>
    </location>
</feature>
<feature type="compositionally biased region" description="Basic and acidic residues" evidence="5">
    <location>
        <begin position="460"/>
        <end position="488"/>
    </location>
</feature>
<feature type="region of interest" description="Disordered" evidence="5">
    <location>
        <begin position="459"/>
        <end position="488"/>
    </location>
</feature>
<feature type="compositionally biased region" description="Polar residues" evidence="5">
    <location>
        <begin position="70"/>
        <end position="84"/>
    </location>
</feature>
<feature type="region of interest" description="Disordered" evidence="5">
    <location>
        <begin position="1"/>
        <end position="214"/>
    </location>
</feature>
<feature type="compositionally biased region" description="Low complexity" evidence="5">
    <location>
        <begin position="45"/>
        <end position="55"/>
    </location>
</feature>
<dbReference type="EMBL" id="OOIN01000047">
    <property type="protein sequence ID" value="SPO32478.1"/>
    <property type="molecule type" value="Genomic_DNA"/>
</dbReference>
<protein>
    <recommendedName>
        <fullName evidence="2">Structural maintenance of chromosomes protein 5</fullName>
    </recommendedName>
</protein>
<feature type="compositionally biased region" description="Low complexity" evidence="5">
    <location>
        <begin position="8"/>
        <end position="23"/>
    </location>
</feature>
<reference evidence="7 8" key="1">
    <citation type="submission" date="2018-03" db="EMBL/GenBank/DDBJ databases">
        <authorList>
            <person name="Guldener U."/>
        </authorList>
    </citation>
    <scope>NUCLEOTIDE SEQUENCE [LARGE SCALE GENOMIC DNA]</scope>
    <source>
        <strain evidence="7 8">NBRC100155</strain>
    </source>
</reference>
<dbReference type="PANTHER" id="PTHR45916:SF1">
    <property type="entry name" value="STRUCTURAL MAINTENANCE OF CHROMOSOMES PROTEIN 5"/>
    <property type="match status" value="1"/>
</dbReference>
<proteinExistence type="inferred from homology"/>
<evidence type="ECO:0000256" key="5">
    <source>
        <dbReference type="SAM" id="MobiDB-lite"/>
    </source>
</evidence>
<dbReference type="PANTHER" id="PTHR45916">
    <property type="entry name" value="STRUCTURAL MAINTENANCE OF CHROMOSOMES PROTEIN 5"/>
    <property type="match status" value="1"/>
</dbReference>
<dbReference type="Proteomes" id="UP000324022">
    <property type="component" value="Unassembled WGS sequence"/>
</dbReference>
<feature type="compositionally biased region" description="Low complexity" evidence="5">
    <location>
        <begin position="112"/>
        <end position="129"/>
    </location>
</feature>
<feature type="coiled-coil region" evidence="4">
    <location>
        <begin position="960"/>
        <end position="1078"/>
    </location>
</feature>
<dbReference type="SUPFAM" id="SSF52540">
    <property type="entry name" value="P-loop containing nucleoside triphosphate hydrolases"/>
    <property type="match status" value="1"/>
</dbReference>